<evidence type="ECO:0000313" key="4">
    <source>
        <dbReference type="Proteomes" id="UP000280444"/>
    </source>
</evidence>
<evidence type="ECO:0000313" key="3">
    <source>
        <dbReference type="EMBL" id="RRC95283.1"/>
    </source>
</evidence>
<dbReference type="Pfam" id="PF26604">
    <property type="entry name" value="CBU_0592"/>
    <property type="match status" value="1"/>
</dbReference>
<feature type="transmembrane region" description="Helical" evidence="1">
    <location>
        <begin position="6"/>
        <end position="27"/>
    </location>
</feature>
<dbReference type="AlphaFoldDB" id="A0A3P1SDA5"/>
<proteinExistence type="predicted"/>
<feature type="domain" description="CBU-0592-like" evidence="2">
    <location>
        <begin position="11"/>
        <end position="80"/>
    </location>
</feature>
<name>A0A3P1SDA5_9ACTO</name>
<accession>A0A3P1SDA5</accession>
<dbReference type="Proteomes" id="UP000280444">
    <property type="component" value="Unassembled WGS sequence"/>
</dbReference>
<comment type="caution">
    <text evidence="3">The sequence shown here is derived from an EMBL/GenBank/DDBJ whole genome shotgun (WGS) entry which is preliminary data.</text>
</comment>
<organism evidence="3 4">
    <name type="scientific">Schaalia canis</name>
    <dbReference type="NCBI Taxonomy" id="100469"/>
    <lineage>
        <taxon>Bacteria</taxon>
        <taxon>Bacillati</taxon>
        <taxon>Actinomycetota</taxon>
        <taxon>Actinomycetes</taxon>
        <taxon>Actinomycetales</taxon>
        <taxon>Actinomycetaceae</taxon>
        <taxon>Schaalia</taxon>
    </lineage>
</organism>
<keyword evidence="1" id="KW-0472">Membrane</keyword>
<evidence type="ECO:0000256" key="1">
    <source>
        <dbReference type="SAM" id="Phobius"/>
    </source>
</evidence>
<reference evidence="3 4" key="1">
    <citation type="submission" date="2018-11" db="EMBL/GenBank/DDBJ databases">
        <title>Genomes From Bacteria Associated with the Canine Oral Cavity: a Test Case for Automated Genome-Based Taxonomic Assignment.</title>
        <authorList>
            <person name="Coil D.A."/>
            <person name="Jospin G."/>
            <person name="Darling A.E."/>
            <person name="Wallis C."/>
            <person name="Davis I.J."/>
            <person name="Harris S."/>
            <person name="Eisen J.A."/>
            <person name="Holcombe L.J."/>
            <person name="O'Flynn C."/>
        </authorList>
    </citation>
    <scope>NUCLEOTIDE SEQUENCE [LARGE SCALE GENOMIC DNA]</scope>
    <source>
        <strain evidence="3 4">OH770</strain>
    </source>
</reference>
<dbReference type="RefSeq" id="WP_124870402.1">
    <property type="nucleotide sequence ID" value="NZ_RQZF01000005.1"/>
</dbReference>
<dbReference type="InterPro" id="IPR058058">
    <property type="entry name" value="CBU_0592-like"/>
</dbReference>
<protein>
    <recommendedName>
        <fullName evidence="2">CBU-0592-like domain-containing protein</fullName>
    </recommendedName>
</protein>
<dbReference type="OrthoDB" id="3256397at2"/>
<keyword evidence="1" id="KW-0812">Transmembrane</keyword>
<keyword evidence="4" id="KW-1185">Reference proteome</keyword>
<sequence length="107" mass="11799">MTGLLTQVLVVMGWVGVACSLLAYWSVSTGRMAGDSLRYQALNIAACTMLAGACFVTEAWPSMVTNGIFILIGLHMSWKVRDRLAMRLREVRGRTLSAMKRVYVRAA</sequence>
<dbReference type="EMBL" id="RQZF01000005">
    <property type="protein sequence ID" value="RRC95283.1"/>
    <property type="molecule type" value="Genomic_DNA"/>
</dbReference>
<evidence type="ECO:0000259" key="2">
    <source>
        <dbReference type="Pfam" id="PF26604"/>
    </source>
</evidence>
<dbReference type="NCBIfam" id="NF047864">
    <property type="entry name" value="CBU_0592_membra"/>
    <property type="match status" value="1"/>
</dbReference>
<gene>
    <name evidence="3" type="ORF">EII11_06515</name>
</gene>
<keyword evidence="1" id="KW-1133">Transmembrane helix</keyword>
<feature type="transmembrane region" description="Helical" evidence="1">
    <location>
        <begin position="63"/>
        <end position="80"/>
    </location>
</feature>